<evidence type="ECO:0000313" key="2">
    <source>
        <dbReference type="EMBL" id="KAH3846327.1"/>
    </source>
</evidence>
<organism evidence="2 3">
    <name type="scientific">Dreissena polymorpha</name>
    <name type="common">Zebra mussel</name>
    <name type="synonym">Mytilus polymorpha</name>
    <dbReference type="NCBI Taxonomy" id="45954"/>
    <lineage>
        <taxon>Eukaryota</taxon>
        <taxon>Metazoa</taxon>
        <taxon>Spiralia</taxon>
        <taxon>Lophotrochozoa</taxon>
        <taxon>Mollusca</taxon>
        <taxon>Bivalvia</taxon>
        <taxon>Autobranchia</taxon>
        <taxon>Heteroconchia</taxon>
        <taxon>Euheterodonta</taxon>
        <taxon>Imparidentia</taxon>
        <taxon>Neoheterodontei</taxon>
        <taxon>Myida</taxon>
        <taxon>Dreissenoidea</taxon>
        <taxon>Dreissenidae</taxon>
        <taxon>Dreissena</taxon>
    </lineage>
</organism>
<dbReference type="EMBL" id="JAIWYP010000003">
    <property type="protein sequence ID" value="KAH3846327.1"/>
    <property type="molecule type" value="Genomic_DNA"/>
</dbReference>
<evidence type="ECO:0000256" key="1">
    <source>
        <dbReference type="SAM" id="MobiDB-lite"/>
    </source>
</evidence>
<gene>
    <name evidence="2" type="ORF">DPMN_088627</name>
</gene>
<name>A0A9D4KW69_DREPO</name>
<reference evidence="2" key="2">
    <citation type="submission" date="2020-11" db="EMBL/GenBank/DDBJ databases">
        <authorList>
            <person name="McCartney M.A."/>
            <person name="Auch B."/>
            <person name="Kono T."/>
            <person name="Mallez S."/>
            <person name="Becker A."/>
            <person name="Gohl D.M."/>
            <person name="Silverstein K.A.T."/>
            <person name="Koren S."/>
            <person name="Bechman K.B."/>
            <person name="Herman A."/>
            <person name="Abrahante J.E."/>
            <person name="Garbe J."/>
        </authorList>
    </citation>
    <scope>NUCLEOTIDE SEQUENCE</scope>
    <source>
        <strain evidence="2">Duluth1</strain>
        <tissue evidence="2">Whole animal</tissue>
    </source>
</reference>
<comment type="caution">
    <text evidence="2">The sequence shown here is derived from an EMBL/GenBank/DDBJ whole genome shotgun (WGS) entry which is preliminary data.</text>
</comment>
<sequence>MQANPGSCTHVPGEKAKRPQNTLLPTRILVILRSDRLTNDDVMRRAVNSGMTTRLHQRRARWLGHMRRMDNERISKEALYGELP</sequence>
<dbReference type="AlphaFoldDB" id="A0A9D4KW69"/>
<proteinExistence type="predicted"/>
<feature type="region of interest" description="Disordered" evidence="1">
    <location>
        <begin position="1"/>
        <end position="20"/>
    </location>
</feature>
<keyword evidence="3" id="KW-1185">Reference proteome</keyword>
<protein>
    <submittedName>
        <fullName evidence="2">Uncharacterized protein</fullName>
    </submittedName>
</protein>
<accession>A0A9D4KW69</accession>
<reference evidence="2" key="1">
    <citation type="journal article" date="2019" name="bioRxiv">
        <title>The Genome of the Zebra Mussel, Dreissena polymorpha: A Resource for Invasive Species Research.</title>
        <authorList>
            <person name="McCartney M.A."/>
            <person name="Auch B."/>
            <person name="Kono T."/>
            <person name="Mallez S."/>
            <person name="Zhang Y."/>
            <person name="Obille A."/>
            <person name="Becker A."/>
            <person name="Abrahante J.E."/>
            <person name="Garbe J."/>
            <person name="Badalamenti J.P."/>
            <person name="Herman A."/>
            <person name="Mangelson H."/>
            <person name="Liachko I."/>
            <person name="Sullivan S."/>
            <person name="Sone E.D."/>
            <person name="Koren S."/>
            <person name="Silverstein K.A.T."/>
            <person name="Beckman K.B."/>
            <person name="Gohl D.M."/>
        </authorList>
    </citation>
    <scope>NUCLEOTIDE SEQUENCE</scope>
    <source>
        <strain evidence="2">Duluth1</strain>
        <tissue evidence="2">Whole animal</tissue>
    </source>
</reference>
<evidence type="ECO:0000313" key="3">
    <source>
        <dbReference type="Proteomes" id="UP000828390"/>
    </source>
</evidence>
<dbReference type="Proteomes" id="UP000828390">
    <property type="component" value="Unassembled WGS sequence"/>
</dbReference>